<dbReference type="Proteomes" id="UP000789920">
    <property type="component" value="Unassembled WGS sequence"/>
</dbReference>
<evidence type="ECO:0000313" key="2">
    <source>
        <dbReference type="Proteomes" id="UP000789920"/>
    </source>
</evidence>
<protein>
    <submittedName>
        <fullName evidence="1">19402_t:CDS:1</fullName>
    </submittedName>
</protein>
<name>A0ACA9NCP3_9GLOM</name>
<proteinExistence type="predicted"/>
<accession>A0ACA9NCP3</accession>
<keyword evidence="2" id="KW-1185">Reference proteome</keyword>
<evidence type="ECO:0000313" key="1">
    <source>
        <dbReference type="EMBL" id="CAG8645931.1"/>
    </source>
</evidence>
<dbReference type="EMBL" id="CAJVQC010013198">
    <property type="protein sequence ID" value="CAG8645931.1"/>
    <property type="molecule type" value="Genomic_DNA"/>
</dbReference>
<sequence length="50" mass="5469">TSLLGLSAIGFYLVQIGLLRDCYMPLFCCLFNPLTLCQLEFIISGGVVVI</sequence>
<feature type="non-terminal residue" evidence="1">
    <location>
        <position position="1"/>
    </location>
</feature>
<gene>
    <name evidence="1" type="ORF">RPERSI_LOCUS7671</name>
</gene>
<organism evidence="1 2">
    <name type="scientific">Racocetra persica</name>
    <dbReference type="NCBI Taxonomy" id="160502"/>
    <lineage>
        <taxon>Eukaryota</taxon>
        <taxon>Fungi</taxon>
        <taxon>Fungi incertae sedis</taxon>
        <taxon>Mucoromycota</taxon>
        <taxon>Glomeromycotina</taxon>
        <taxon>Glomeromycetes</taxon>
        <taxon>Diversisporales</taxon>
        <taxon>Gigasporaceae</taxon>
        <taxon>Racocetra</taxon>
    </lineage>
</organism>
<comment type="caution">
    <text evidence="1">The sequence shown here is derived from an EMBL/GenBank/DDBJ whole genome shotgun (WGS) entry which is preliminary data.</text>
</comment>
<reference evidence="1" key="1">
    <citation type="submission" date="2021-06" db="EMBL/GenBank/DDBJ databases">
        <authorList>
            <person name="Kallberg Y."/>
            <person name="Tangrot J."/>
            <person name="Rosling A."/>
        </authorList>
    </citation>
    <scope>NUCLEOTIDE SEQUENCE</scope>
    <source>
        <strain evidence="1">MA461A</strain>
    </source>
</reference>